<evidence type="ECO:0000313" key="6">
    <source>
        <dbReference type="EMBL" id="CAB4954315.1"/>
    </source>
</evidence>
<dbReference type="InterPro" id="IPR036291">
    <property type="entry name" value="NAD(P)-bd_dom_sf"/>
</dbReference>
<protein>
    <submittedName>
        <fullName evidence="6">Unannotated protein</fullName>
    </submittedName>
</protein>
<gene>
    <name evidence="3" type="ORF">UFOPK2718_01328</name>
    <name evidence="4" type="ORF">UFOPK2936_01465</name>
    <name evidence="5" type="ORF">UFOPK3328_01033</name>
    <name evidence="6" type="ORF">UFOPK3779_01440</name>
    <name evidence="7" type="ORF">UFOPK3913_01488</name>
    <name evidence="2" type="ORF">UFOPK4107_01447</name>
    <name evidence="8" type="ORF">UFOPK4403_01076</name>
</gene>
<evidence type="ECO:0000259" key="1">
    <source>
        <dbReference type="Pfam" id="PF21135"/>
    </source>
</evidence>
<dbReference type="EMBL" id="CAESAE010000011">
    <property type="protein sequence ID" value="CAB4344766.1"/>
    <property type="molecule type" value="Genomic_DNA"/>
</dbReference>
<evidence type="ECO:0000313" key="2">
    <source>
        <dbReference type="EMBL" id="CAB4344766.1"/>
    </source>
</evidence>
<dbReference type="EMBL" id="CAFBNH010000011">
    <property type="protein sequence ID" value="CAB4954315.1"/>
    <property type="molecule type" value="Genomic_DNA"/>
</dbReference>
<reference evidence="6" key="1">
    <citation type="submission" date="2020-05" db="EMBL/GenBank/DDBJ databases">
        <authorList>
            <person name="Chiriac C."/>
            <person name="Salcher M."/>
            <person name="Ghai R."/>
            <person name="Kavagutti S V."/>
        </authorList>
    </citation>
    <scope>NUCLEOTIDE SEQUENCE</scope>
</reference>
<proteinExistence type="predicted"/>
<sequence length="432" mass="46081">MAYNQRLQDHAKKIGRDVRVALVGAGQMGHGFGCQINRMPGLALSLVVDIHADRIKSLYGDIGVTNVVISDDPTVISAALLAGKAAGMTSVDHLAELPFDIVVEATGVPDIGAQVAYSCLLAKKDVAVLNVEMDVTIGPLLHATAVKGGAVYTVCHGDEPVEAKVLVDFARDLQFEIIAAGKGKNNPFEPLSTPDTVRDRAVAKKMNPKMLCSFTDGSKTMTEMVALANTTGLQLSKRGMFGPPASIKTLQDVFALVEDGGIVDRPGVVDYCTGDVAPGVFVIVRTDQQYINDELNYLNLGKGPYFALYRPFHLASVEAPLSLARAILDREPSMSAPFLMAEVVSMAKKDMQPGDVIDGIGGYTIRGYADIALDAKADKLVPIGIIAKAVVTKPIKVGDLITYDQVQVDESSEIVKLRRLQDSLGLTYGPAK</sequence>
<dbReference type="CDD" id="cd11616">
    <property type="entry name" value="SAF_DH_OX_like"/>
    <property type="match status" value="1"/>
</dbReference>
<dbReference type="EMBL" id="CAFBQX010000007">
    <property type="protein sequence ID" value="CAB5074317.1"/>
    <property type="molecule type" value="Genomic_DNA"/>
</dbReference>
<dbReference type="AlphaFoldDB" id="A0A6J7KFK8"/>
<name>A0A6J7KFK8_9ZZZZ</name>
<dbReference type="PANTHER" id="PTHR37850:SF2">
    <property type="entry name" value="SAF DOMAIN PROTEIN"/>
    <property type="match status" value="1"/>
</dbReference>
<dbReference type="PANTHER" id="PTHR37850">
    <property type="entry name" value="STRU PROTEIN"/>
    <property type="match status" value="1"/>
</dbReference>
<dbReference type="EMBL" id="CAFBLD010000006">
    <property type="protein sequence ID" value="CAB4870617.1"/>
    <property type="molecule type" value="Genomic_DNA"/>
</dbReference>
<dbReference type="SUPFAM" id="SSF51735">
    <property type="entry name" value="NAD(P)-binding Rossmann-fold domains"/>
    <property type="match status" value="1"/>
</dbReference>
<feature type="domain" description="Oxidoreductase DRL-like catalytic" evidence="1">
    <location>
        <begin position="157"/>
        <end position="318"/>
    </location>
</feature>
<evidence type="ECO:0000313" key="4">
    <source>
        <dbReference type="EMBL" id="CAB4788438.1"/>
    </source>
</evidence>
<evidence type="ECO:0000313" key="3">
    <source>
        <dbReference type="EMBL" id="CAB4732185.1"/>
    </source>
</evidence>
<dbReference type="EMBL" id="CAFBOC010000023">
    <property type="protein sequence ID" value="CAB4986200.1"/>
    <property type="molecule type" value="Genomic_DNA"/>
</dbReference>
<dbReference type="EMBL" id="CAEZYM010000015">
    <property type="protein sequence ID" value="CAB4732185.1"/>
    <property type="molecule type" value="Genomic_DNA"/>
</dbReference>
<accession>A0A6J7KFK8</accession>
<dbReference type="InterPro" id="IPR048423">
    <property type="entry name" value="DRL_cat"/>
</dbReference>
<evidence type="ECO:0000313" key="7">
    <source>
        <dbReference type="EMBL" id="CAB4986200.1"/>
    </source>
</evidence>
<dbReference type="EMBL" id="CAEZZW010000010">
    <property type="protein sequence ID" value="CAB4788438.1"/>
    <property type="molecule type" value="Genomic_DNA"/>
</dbReference>
<dbReference type="Pfam" id="PF21135">
    <property type="entry name" value="DRL_cat"/>
    <property type="match status" value="1"/>
</dbReference>
<evidence type="ECO:0000313" key="5">
    <source>
        <dbReference type="EMBL" id="CAB4870617.1"/>
    </source>
</evidence>
<evidence type="ECO:0000313" key="8">
    <source>
        <dbReference type="EMBL" id="CAB5074317.1"/>
    </source>
</evidence>
<organism evidence="6">
    <name type="scientific">freshwater metagenome</name>
    <dbReference type="NCBI Taxonomy" id="449393"/>
    <lineage>
        <taxon>unclassified sequences</taxon>
        <taxon>metagenomes</taxon>
        <taxon>ecological metagenomes</taxon>
    </lineage>
</organism>
<dbReference type="Gene3D" id="3.40.50.720">
    <property type="entry name" value="NAD(P)-binding Rossmann-like Domain"/>
    <property type="match status" value="1"/>
</dbReference>